<feature type="compositionally biased region" description="Basic and acidic residues" evidence="2">
    <location>
        <begin position="144"/>
        <end position="170"/>
    </location>
</feature>
<feature type="compositionally biased region" description="Polar residues" evidence="2">
    <location>
        <begin position="432"/>
        <end position="444"/>
    </location>
</feature>
<proteinExistence type="predicted"/>
<dbReference type="eggNOG" id="KOG4568">
    <property type="taxonomic scope" value="Eukaryota"/>
</dbReference>
<feature type="region of interest" description="Disordered" evidence="2">
    <location>
        <begin position="432"/>
        <end position="474"/>
    </location>
</feature>
<feature type="compositionally biased region" description="Polar residues" evidence="2">
    <location>
        <begin position="454"/>
        <end position="474"/>
    </location>
</feature>
<dbReference type="GO" id="GO:0034453">
    <property type="term" value="P:microtubule anchoring"/>
    <property type="evidence" value="ECO:0007669"/>
    <property type="project" value="InterPro"/>
</dbReference>
<reference evidence="4" key="1">
    <citation type="submission" date="2011-05" db="EMBL/GenBank/DDBJ databases">
        <authorList>
            <person name="Richards S.R."/>
            <person name="Qu J."/>
            <person name="Jiang H."/>
            <person name="Jhangiani S.N."/>
            <person name="Agravi P."/>
            <person name="Goodspeed R."/>
            <person name="Gross S."/>
            <person name="Mandapat C."/>
            <person name="Jackson L."/>
            <person name="Mathew T."/>
            <person name="Pu L."/>
            <person name="Thornton R."/>
            <person name="Saada N."/>
            <person name="Wilczek-Boney K.B."/>
            <person name="Lee S."/>
            <person name="Kovar C."/>
            <person name="Wu Y."/>
            <person name="Scherer S.E."/>
            <person name="Worley K.C."/>
            <person name="Muzny D.M."/>
            <person name="Gibbs R."/>
        </authorList>
    </citation>
    <scope>NUCLEOTIDE SEQUENCE</scope>
    <source>
        <strain evidence="4">Brora</strain>
    </source>
</reference>
<dbReference type="STRING" id="126957.T1JKR7"/>
<dbReference type="HOGENOM" id="CLU_576949_0_0_1"/>
<dbReference type="EnsemblMetazoa" id="SMAR014447-RA">
    <property type="protein sequence ID" value="SMAR014447-PA"/>
    <property type="gene ID" value="SMAR014447"/>
</dbReference>
<dbReference type="GO" id="GO:0005813">
    <property type="term" value="C:centrosome"/>
    <property type="evidence" value="ECO:0007669"/>
    <property type="project" value="InterPro"/>
</dbReference>
<sequence>TASDLSDIEGRVHALKEELRRRKFEADRLRKEQKRRNKERLKAQEASLLKQIEAYDRFISQAKTDLDHELEVDTLVKVTKPQIRQPKVAESRHLVKIQNSSSIQGWSEGAGDELANSPKDTPRDDTIASSLSDLTMNESNKSSSFEEDKSSHLLETVKRTEHEVDVKATESEASSSDSVKTVTEKTEDLIQPQSGTDGSKAAEQSQVLLQPEIKLSTKDDEITKEKMIKVPERSASDDETIAEEIVDEEVEVVVSEATRVPRDDKIEIVGHSSMIPPNTEGQVSNANDSVSPVIHTSSASSSSTFQDRKKNIDNVIKKKIEALISSLIQKELDNAVEEVREKLKKRKKCEESNVFCNVMSEELLKFLYDTNFNLILAAYKRNRRPSSPISVGHRVRAIMTELEQKSTISSPQDRPSLNDILSLSSPNAYNDVLTSPEGSASLSESPARAEGLESPTSRPLSPVPSYSNDRFQVT</sequence>
<dbReference type="PANTHER" id="PTHR13958">
    <property type="entry name" value="CENTROSOME-ASSOCIATED PROTEIN 350"/>
    <property type="match status" value="1"/>
</dbReference>
<accession>T1JKR7</accession>
<keyword evidence="4" id="KW-1185">Reference proteome</keyword>
<evidence type="ECO:0000313" key="3">
    <source>
        <dbReference type="EnsemblMetazoa" id="SMAR014447-PA"/>
    </source>
</evidence>
<feature type="coiled-coil region" evidence="1">
    <location>
        <begin position="12"/>
        <end position="51"/>
    </location>
</feature>
<feature type="compositionally biased region" description="Polar residues" evidence="2">
    <location>
        <begin position="191"/>
        <end position="204"/>
    </location>
</feature>
<evidence type="ECO:0000256" key="2">
    <source>
        <dbReference type="SAM" id="MobiDB-lite"/>
    </source>
</evidence>
<feature type="compositionally biased region" description="Polar residues" evidence="2">
    <location>
        <begin position="127"/>
        <end position="143"/>
    </location>
</feature>
<dbReference type="PANTHER" id="PTHR13958:SF3">
    <property type="entry name" value="CAP-GLY DOMAIN-CONTAINING PROTEIN-RELATED"/>
    <property type="match status" value="1"/>
</dbReference>
<keyword evidence="1" id="KW-0175">Coiled coil</keyword>
<name>T1JKR7_STRMM</name>
<feature type="region of interest" description="Disordered" evidence="2">
    <location>
        <begin position="85"/>
        <end position="204"/>
    </location>
</feature>
<dbReference type="GO" id="GO:0008017">
    <property type="term" value="F:microtubule binding"/>
    <property type="evidence" value="ECO:0007669"/>
    <property type="project" value="InterPro"/>
</dbReference>
<dbReference type="Proteomes" id="UP000014500">
    <property type="component" value="Unassembled WGS sequence"/>
</dbReference>
<protein>
    <submittedName>
        <fullName evidence="3">Uncharacterized protein</fullName>
    </submittedName>
</protein>
<feature type="compositionally biased region" description="Polar residues" evidence="2">
    <location>
        <begin position="171"/>
        <end position="181"/>
    </location>
</feature>
<dbReference type="EMBL" id="JH431703">
    <property type="status" value="NOT_ANNOTATED_CDS"/>
    <property type="molecule type" value="Genomic_DNA"/>
</dbReference>
<dbReference type="InterPro" id="IPR028750">
    <property type="entry name" value="CEP350/CC187"/>
</dbReference>
<evidence type="ECO:0000313" key="4">
    <source>
        <dbReference type="Proteomes" id="UP000014500"/>
    </source>
</evidence>
<reference evidence="3" key="2">
    <citation type="submission" date="2015-02" db="UniProtKB">
        <authorList>
            <consortium name="EnsemblMetazoa"/>
        </authorList>
    </citation>
    <scope>IDENTIFICATION</scope>
</reference>
<dbReference type="AlphaFoldDB" id="T1JKR7"/>
<evidence type="ECO:0000256" key="1">
    <source>
        <dbReference type="SAM" id="Coils"/>
    </source>
</evidence>
<organism evidence="3 4">
    <name type="scientific">Strigamia maritima</name>
    <name type="common">European centipede</name>
    <name type="synonym">Geophilus maritimus</name>
    <dbReference type="NCBI Taxonomy" id="126957"/>
    <lineage>
        <taxon>Eukaryota</taxon>
        <taxon>Metazoa</taxon>
        <taxon>Ecdysozoa</taxon>
        <taxon>Arthropoda</taxon>
        <taxon>Myriapoda</taxon>
        <taxon>Chilopoda</taxon>
        <taxon>Pleurostigmophora</taxon>
        <taxon>Geophilomorpha</taxon>
        <taxon>Linotaeniidae</taxon>
        <taxon>Strigamia</taxon>
    </lineage>
</organism>